<sequence length="97" mass="10598">MAYGKERKEEVLSRFHASGMSMRAACSSLEGFPSASTLSAFLRDEEAGLLRPPVLEVPGRCPDGRRPWEPYPLETKREAVKLLADGLGPAAAARRLN</sequence>
<evidence type="ECO:0000313" key="1">
    <source>
        <dbReference type="EMBL" id="TNU87709.1"/>
    </source>
</evidence>
<reference evidence="1 2" key="1">
    <citation type="journal article" date="2005" name="Appl. Environ. Microbiol.">
        <title>Intestinal bacterial communities that produce active estrogen-like compounds enterodiol and enterolactone in humans.</title>
        <authorList>
            <person name="Clavel T."/>
            <person name="Henderson G."/>
            <person name="Alpert C.A."/>
            <person name="Philippe C."/>
            <person name="Rigottier-Gois L."/>
            <person name="Dore J."/>
            <person name="Blaut M."/>
        </authorList>
    </citation>
    <scope>NUCLEOTIDE SEQUENCE [LARGE SCALE GENOMIC DNA]</scope>
    <source>
        <strain evidence="1 2">SECO-MT75m2</strain>
    </source>
</reference>
<dbReference type="AlphaFoldDB" id="A0A5C5BQA6"/>
<dbReference type="Proteomes" id="UP000312594">
    <property type="component" value="Unassembled WGS sequence"/>
</dbReference>
<evidence type="ECO:0000313" key="2">
    <source>
        <dbReference type="Proteomes" id="UP000312594"/>
    </source>
</evidence>
<comment type="caution">
    <text evidence="1">The sequence shown here is derived from an EMBL/GenBank/DDBJ whole genome shotgun (WGS) entry which is preliminary data.</text>
</comment>
<accession>A0A5C5BQA6</accession>
<proteinExistence type="predicted"/>
<feature type="non-terminal residue" evidence="1">
    <location>
        <position position="97"/>
    </location>
</feature>
<name>A0A5C5BQA6_EGGLN</name>
<gene>
    <name evidence="1" type="ORF">FIC87_15135</name>
</gene>
<organism evidence="1 2">
    <name type="scientific">Eggerthella lenta</name>
    <name type="common">Eubacterium lentum</name>
    <dbReference type="NCBI Taxonomy" id="84112"/>
    <lineage>
        <taxon>Bacteria</taxon>
        <taxon>Bacillati</taxon>
        <taxon>Actinomycetota</taxon>
        <taxon>Coriobacteriia</taxon>
        <taxon>Eggerthellales</taxon>
        <taxon>Eggerthellaceae</taxon>
        <taxon>Eggerthella</taxon>
    </lineage>
</organism>
<protein>
    <submittedName>
        <fullName evidence="1">IS3 family transposase</fullName>
    </submittedName>
</protein>
<dbReference type="EMBL" id="VEVP01000114">
    <property type="protein sequence ID" value="TNU87709.1"/>
    <property type="molecule type" value="Genomic_DNA"/>
</dbReference>